<sequence length="85" mass="9648">MPHFNTFQNHPAFSDVSFGRHHWRDYVAGGIGFKSLLPSLPCRSDRTGKSHIRSKRATRTYAFQNVAVLEYLHTERNGEPTTASS</sequence>
<name>A0ABQ1J0N0_9GAMM</name>
<protein>
    <submittedName>
        <fullName evidence="1">Uncharacterized protein</fullName>
    </submittedName>
</protein>
<evidence type="ECO:0000313" key="2">
    <source>
        <dbReference type="Proteomes" id="UP000646152"/>
    </source>
</evidence>
<dbReference type="EMBL" id="BMKE01000048">
    <property type="protein sequence ID" value="GGB55055.1"/>
    <property type="molecule type" value="Genomic_DNA"/>
</dbReference>
<organism evidence="1 2">
    <name type="scientific">Oceanisphaera marina</name>
    <dbReference type="NCBI Taxonomy" id="2017550"/>
    <lineage>
        <taxon>Bacteria</taxon>
        <taxon>Pseudomonadati</taxon>
        <taxon>Pseudomonadota</taxon>
        <taxon>Gammaproteobacteria</taxon>
        <taxon>Aeromonadales</taxon>
        <taxon>Aeromonadaceae</taxon>
        <taxon>Oceanisphaera</taxon>
    </lineage>
</organism>
<reference evidence="2" key="1">
    <citation type="journal article" date="2019" name="Int. J. Syst. Evol. Microbiol.">
        <title>The Global Catalogue of Microorganisms (GCM) 10K type strain sequencing project: providing services to taxonomists for standard genome sequencing and annotation.</title>
        <authorList>
            <consortium name="The Broad Institute Genomics Platform"/>
            <consortium name="The Broad Institute Genome Sequencing Center for Infectious Disease"/>
            <person name="Wu L."/>
            <person name="Ma J."/>
        </authorList>
    </citation>
    <scope>NUCLEOTIDE SEQUENCE [LARGE SCALE GENOMIC DNA]</scope>
    <source>
        <strain evidence="2">CGMCC 1.15923</strain>
    </source>
</reference>
<gene>
    <name evidence="1" type="ORF">GCM10011502_30030</name>
</gene>
<proteinExistence type="predicted"/>
<comment type="caution">
    <text evidence="1">The sequence shown here is derived from an EMBL/GenBank/DDBJ whole genome shotgun (WGS) entry which is preliminary data.</text>
</comment>
<dbReference type="Proteomes" id="UP000646152">
    <property type="component" value="Unassembled WGS sequence"/>
</dbReference>
<accession>A0ABQ1J0N0</accession>
<keyword evidence="2" id="KW-1185">Reference proteome</keyword>
<evidence type="ECO:0000313" key="1">
    <source>
        <dbReference type="EMBL" id="GGB55055.1"/>
    </source>
</evidence>